<dbReference type="PANTHER" id="PTHR34924:SF1">
    <property type="entry name" value="PROTEIN FAM166C"/>
    <property type="match status" value="1"/>
</dbReference>
<proteinExistence type="predicted"/>
<dbReference type="AlphaFoldDB" id="A0A0M8ZTW5"/>
<sequence>MLEIQFYPPTLMSSFMDSYPPTKLDMSLYDSGNIGYFQNYRNETLSKFSMLPYEWGIQKTPYTPRPDIVADTMRRKINRELTVLPHDISAINPIHMKEVDDLFKIVQIHRSQYKDRTGSFYPSVFFKPDSYMYQNALGMTESHVSKYPTSYVKYKIPIILPLTYERRKQTPYIPDFSLSGIYNKSSCIAYKR</sequence>
<dbReference type="OrthoDB" id="8181742at2759"/>
<dbReference type="EMBL" id="KQ435886">
    <property type="protein sequence ID" value="KOX69533.1"/>
    <property type="molecule type" value="Genomic_DNA"/>
</dbReference>
<organism evidence="1 2">
    <name type="scientific">Melipona quadrifasciata</name>
    <dbReference type="NCBI Taxonomy" id="166423"/>
    <lineage>
        <taxon>Eukaryota</taxon>
        <taxon>Metazoa</taxon>
        <taxon>Ecdysozoa</taxon>
        <taxon>Arthropoda</taxon>
        <taxon>Hexapoda</taxon>
        <taxon>Insecta</taxon>
        <taxon>Pterygota</taxon>
        <taxon>Neoptera</taxon>
        <taxon>Endopterygota</taxon>
        <taxon>Hymenoptera</taxon>
        <taxon>Apocrita</taxon>
        <taxon>Aculeata</taxon>
        <taxon>Apoidea</taxon>
        <taxon>Anthophila</taxon>
        <taxon>Apidae</taxon>
        <taxon>Melipona</taxon>
    </lineage>
</organism>
<evidence type="ECO:0000313" key="2">
    <source>
        <dbReference type="Proteomes" id="UP000053105"/>
    </source>
</evidence>
<gene>
    <name evidence="1" type="ORF">WN51_06543</name>
</gene>
<keyword evidence="2" id="KW-1185">Reference proteome</keyword>
<protein>
    <submittedName>
        <fullName evidence="1">Uncharacterized protein</fullName>
    </submittedName>
</protein>
<reference evidence="1 2" key="1">
    <citation type="submission" date="2015-07" db="EMBL/GenBank/DDBJ databases">
        <title>The genome of Melipona quadrifasciata.</title>
        <authorList>
            <person name="Pan H."/>
            <person name="Kapheim K."/>
        </authorList>
    </citation>
    <scope>NUCLEOTIDE SEQUENCE [LARGE SCALE GENOMIC DNA]</scope>
    <source>
        <strain evidence="1">0111107301</strain>
        <tissue evidence="1">Whole body</tissue>
    </source>
</reference>
<accession>A0A0M8ZTW5</accession>
<evidence type="ECO:0000313" key="1">
    <source>
        <dbReference type="EMBL" id="KOX69533.1"/>
    </source>
</evidence>
<dbReference type="PANTHER" id="PTHR34924">
    <property type="entry name" value="UPF0573 PROTEIN C2ORF70"/>
    <property type="match status" value="1"/>
</dbReference>
<name>A0A0M8ZTW5_9HYME</name>
<dbReference type="Proteomes" id="UP000053105">
    <property type="component" value="Unassembled WGS sequence"/>
</dbReference>
<dbReference type="STRING" id="166423.A0A0M8ZTW5"/>
<dbReference type="InterPro" id="IPR052329">
    <property type="entry name" value="CIMIP2C"/>
</dbReference>